<reference evidence="1" key="1">
    <citation type="journal article" date="2012" name="Nature">
        <title>The tomato genome sequence provides insights into fleshy fruit evolution.</title>
        <authorList>
            <consortium name="Tomato Genome Consortium"/>
        </authorList>
    </citation>
    <scope>NUCLEOTIDE SEQUENCE [LARGE SCALE GENOMIC DNA]</scope>
    <source>
        <strain evidence="1">cv. Heinz 1706</strain>
    </source>
</reference>
<dbReference type="Gramene" id="Solyc01g112165.1.1">
    <property type="protein sequence ID" value="Solyc01g112165.1.1"/>
    <property type="gene ID" value="Solyc01g112165.1"/>
</dbReference>
<reference evidence="1" key="2">
    <citation type="submission" date="2019-01" db="UniProtKB">
        <authorList>
            <consortium name="EnsemblPlants"/>
        </authorList>
    </citation>
    <scope>IDENTIFICATION</scope>
    <source>
        <strain evidence="1">cv. Heinz 1706</strain>
    </source>
</reference>
<keyword evidence="2" id="KW-1185">Reference proteome</keyword>
<dbReference type="Proteomes" id="UP000004994">
    <property type="component" value="Chromosome 1"/>
</dbReference>
<organism evidence="1">
    <name type="scientific">Solanum lycopersicum</name>
    <name type="common">Tomato</name>
    <name type="synonym">Lycopersicon esculentum</name>
    <dbReference type="NCBI Taxonomy" id="4081"/>
    <lineage>
        <taxon>Eukaryota</taxon>
        <taxon>Viridiplantae</taxon>
        <taxon>Streptophyta</taxon>
        <taxon>Embryophyta</taxon>
        <taxon>Tracheophyta</taxon>
        <taxon>Spermatophyta</taxon>
        <taxon>Magnoliopsida</taxon>
        <taxon>eudicotyledons</taxon>
        <taxon>Gunneridae</taxon>
        <taxon>Pentapetalae</taxon>
        <taxon>asterids</taxon>
        <taxon>lamiids</taxon>
        <taxon>Solanales</taxon>
        <taxon>Solanaceae</taxon>
        <taxon>Solanoideae</taxon>
        <taxon>Solaneae</taxon>
        <taxon>Solanum</taxon>
        <taxon>Solanum subgen. Lycopersicon</taxon>
    </lineage>
</organism>
<evidence type="ECO:0000313" key="2">
    <source>
        <dbReference type="Proteomes" id="UP000004994"/>
    </source>
</evidence>
<protein>
    <submittedName>
        <fullName evidence="1">Uncharacterized protein</fullName>
    </submittedName>
</protein>
<accession>A0A3Q7EV10</accession>
<dbReference type="AlphaFoldDB" id="A0A3Q7EV10"/>
<sequence length="90" mass="10653">MQPLVLYEWFSRRESSKFEHFQVKTVLLKVGVTTAQLPVAECIFILYEKKKLNQVEKKGKGIKPWRKRRDPFHWECFCHASPPNICCAQT</sequence>
<name>A0A3Q7EV10_SOLLC</name>
<dbReference type="InParanoid" id="A0A3Q7EV10"/>
<dbReference type="EnsemblPlants" id="Solyc01g112165.1.1">
    <property type="protein sequence ID" value="Solyc01g112165.1.1"/>
    <property type="gene ID" value="Solyc01g112165.1"/>
</dbReference>
<proteinExistence type="predicted"/>
<evidence type="ECO:0000313" key="1">
    <source>
        <dbReference type="EnsemblPlants" id="Solyc01g112165.1.1"/>
    </source>
</evidence>